<dbReference type="PANTHER" id="PTHR30346">
    <property type="entry name" value="TRANSCRIPTIONAL DUAL REGULATOR HCAR-RELATED"/>
    <property type="match status" value="1"/>
</dbReference>
<feature type="domain" description="HTH lysR-type" evidence="5">
    <location>
        <begin position="22"/>
        <end position="79"/>
    </location>
</feature>
<dbReference type="PROSITE" id="PS50931">
    <property type="entry name" value="HTH_LYSR"/>
    <property type="match status" value="1"/>
</dbReference>
<comment type="similarity">
    <text evidence="1">Belongs to the LysR transcriptional regulatory family.</text>
</comment>
<dbReference type="GO" id="GO:0003700">
    <property type="term" value="F:DNA-binding transcription factor activity"/>
    <property type="evidence" value="ECO:0007669"/>
    <property type="project" value="InterPro"/>
</dbReference>
<evidence type="ECO:0000313" key="6">
    <source>
        <dbReference type="EMBL" id="SDL87846.1"/>
    </source>
</evidence>
<dbReference type="SUPFAM" id="SSF53850">
    <property type="entry name" value="Periplasmic binding protein-like II"/>
    <property type="match status" value="1"/>
</dbReference>
<dbReference type="InterPro" id="IPR000847">
    <property type="entry name" value="LysR_HTH_N"/>
</dbReference>
<dbReference type="FunFam" id="1.10.10.10:FF:000001">
    <property type="entry name" value="LysR family transcriptional regulator"/>
    <property type="match status" value="1"/>
</dbReference>
<dbReference type="CDD" id="cd08414">
    <property type="entry name" value="PBP2_LTTR_aromatics_like"/>
    <property type="match status" value="1"/>
</dbReference>
<keyword evidence="3 6" id="KW-0238">DNA-binding</keyword>
<dbReference type="Proteomes" id="UP000199682">
    <property type="component" value="Unassembled WGS sequence"/>
</dbReference>
<evidence type="ECO:0000259" key="5">
    <source>
        <dbReference type="PROSITE" id="PS50931"/>
    </source>
</evidence>
<keyword evidence="2" id="KW-0805">Transcription regulation</keyword>
<reference evidence="7" key="1">
    <citation type="submission" date="2016-10" db="EMBL/GenBank/DDBJ databases">
        <authorList>
            <person name="Varghese N."/>
            <person name="Submissions S."/>
        </authorList>
    </citation>
    <scope>NUCLEOTIDE SEQUENCE [LARGE SCALE GENOMIC DNA]</scope>
    <source>
        <strain evidence="7">DSM 44796</strain>
    </source>
</reference>
<dbReference type="Pfam" id="PF00126">
    <property type="entry name" value="HTH_1"/>
    <property type="match status" value="1"/>
</dbReference>
<dbReference type="InterPro" id="IPR036390">
    <property type="entry name" value="WH_DNA-bd_sf"/>
</dbReference>
<evidence type="ECO:0000256" key="3">
    <source>
        <dbReference type="ARBA" id="ARBA00023125"/>
    </source>
</evidence>
<dbReference type="InterPro" id="IPR036388">
    <property type="entry name" value="WH-like_DNA-bd_sf"/>
</dbReference>
<gene>
    <name evidence="6" type="ORF">SAMN04488074_11485</name>
</gene>
<dbReference type="PANTHER" id="PTHR30346:SF0">
    <property type="entry name" value="HCA OPERON TRANSCRIPTIONAL ACTIVATOR HCAR"/>
    <property type="match status" value="1"/>
</dbReference>
<dbReference type="InterPro" id="IPR005119">
    <property type="entry name" value="LysR_subst-bd"/>
</dbReference>
<evidence type="ECO:0000256" key="1">
    <source>
        <dbReference type="ARBA" id="ARBA00009437"/>
    </source>
</evidence>
<name>A0A1G9NMN2_9PSEU</name>
<dbReference type="GO" id="GO:0003677">
    <property type="term" value="F:DNA binding"/>
    <property type="evidence" value="ECO:0007669"/>
    <property type="project" value="UniProtKB-KW"/>
</dbReference>
<protein>
    <submittedName>
        <fullName evidence="6">DNA-binding transcriptional regulator, LysR family</fullName>
    </submittedName>
</protein>
<organism evidence="6 7">
    <name type="scientific">Lentzea albidocapillata subsp. violacea</name>
    <dbReference type="NCBI Taxonomy" id="128104"/>
    <lineage>
        <taxon>Bacteria</taxon>
        <taxon>Bacillati</taxon>
        <taxon>Actinomycetota</taxon>
        <taxon>Actinomycetes</taxon>
        <taxon>Pseudonocardiales</taxon>
        <taxon>Pseudonocardiaceae</taxon>
        <taxon>Lentzea</taxon>
    </lineage>
</organism>
<dbReference type="EMBL" id="FNET01000014">
    <property type="protein sequence ID" value="SDL87846.1"/>
    <property type="molecule type" value="Genomic_DNA"/>
</dbReference>
<dbReference type="Gene3D" id="3.40.190.10">
    <property type="entry name" value="Periplasmic binding protein-like II"/>
    <property type="match status" value="2"/>
</dbReference>
<dbReference type="GO" id="GO:0032993">
    <property type="term" value="C:protein-DNA complex"/>
    <property type="evidence" value="ECO:0007669"/>
    <property type="project" value="TreeGrafter"/>
</dbReference>
<dbReference type="SUPFAM" id="SSF46785">
    <property type="entry name" value="Winged helix' DNA-binding domain"/>
    <property type="match status" value="1"/>
</dbReference>
<accession>A0A1G9NMN2</accession>
<dbReference type="AlphaFoldDB" id="A0A1G9NMN2"/>
<dbReference type="PRINTS" id="PR00039">
    <property type="entry name" value="HTHLYSR"/>
</dbReference>
<dbReference type="Gene3D" id="1.10.10.10">
    <property type="entry name" value="Winged helix-like DNA-binding domain superfamily/Winged helix DNA-binding domain"/>
    <property type="match status" value="1"/>
</dbReference>
<proteinExistence type="inferred from homology"/>
<keyword evidence="4" id="KW-0804">Transcription</keyword>
<evidence type="ECO:0000256" key="2">
    <source>
        <dbReference type="ARBA" id="ARBA00023015"/>
    </source>
</evidence>
<dbReference type="Pfam" id="PF03466">
    <property type="entry name" value="LysR_substrate"/>
    <property type="match status" value="1"/>
</dbReference>
<sequence>MSAVVGSLVVDVRLHSLDGMDVDTRLLRYFAAIAEEGNLTRAAHRLFVSQPSLTKQLKHLESQLGVRLFTRSSTGMRLTEAGHALAARVPPVLAGWDVAVSETRGAARVLRVGFLASAANDATPAIVREFGRLRPGWRVDLKQAPWSDPSAGLAGAEVPVALLRLPFPGEETFGVQTLFSEFRCVALSSTHPLAGRSSIDFPELWDDPVVVAPALKGTWREHWLALSERDGCEVRVGAVTEHPDEFLGAIAGGYGVALVPASTSHFYSRPDIVYVPVRGVSPSEVAVAWLPDPGEAAVDFVRCCLDVTRSRRTGCGTRSG</sequence>
<evidence type="ECO:0000313" key="7">
    <source>
        <dbReference type="Proteomes" id="UP000199682"/>
    </source>
</evidence>
<evidence type="ECO:0000256" key="4">
    <source>
        <dbReference type="ARBA" id="ARBA00023163"/>
    </source>
</evidence>